<keyword evidence="1" id="KW-0812">Transmembrane</keyword>
<organism evidence="2 3">
    <name type="scientific">Erythranthe guttata</name>
    <name type="common">Yellow monkey flower</name>
    <name type="synonym">Mimulus guttatus</name>
    <dbReference type="NCBI Taxonomy" id="4155"/>
    <lineage>
        <taxon>Eukaryota</taxon>
        <taxon>Viridiplantae</taxon>
        <taxon>Streptophyta</taxon>
        <taxon>Embryophyta</taxon>
        <taxon>Tracheophyta</taxon>
        <taxon>Spermatophyta</taxon>
        <taxon>Magnoliopsida</taxon>
        <taxon>eudicotyledons</taxon>
        <taxon>Gunneridae</taxon>
        <taxon>Pentapetalae</taxon>
        <taxon>asterids</taxon>
        <taxon>lamiids</taxon>
        <taxon>Lamiales</taxon>
        <taxon>Phrymaceae</taxon>
        <taxon>Erythranthe</taxon>
    </lineage>
</organism>
<accession>A0A022RLK7</accession>
<evidence type="ECO:0000313" key="3">
    <source>
        <dbReference type="Proteomes" id="UP000030748"/>
    </source>
</evidence>
<protein>
    <submittedName>
        <fullName evidence="2">Uncharacterized protein</fullName>
    </submittedName>
</protein>
<dbReference type="AlphaFoldDB" id="A0A022RLK7"/>
<evidence type="ECO:0000313" key="2">
    <source>
        <dbReference type="EMBL" id="EYU39830.1"/>
    </source>
</evidence>
<gene>
    <name evidence="2" type="ORF">MIMGU_mgv1a016474mg</name>
</gene>
<evidence type="ECO:0000256" key="1">
    <source>
        <dbReference type="SAM" id="Phobius"/>
    </source>
</evidence>
<dbReference type="Proteomes" id="UP000030748">
    <property type="component" value="Unassembled WGS sequence"/>
</dbReference>
<reference evidence="2 3" key="1">
    <citation type="journal article" date="2013" name="Proc. Natl. Acad. Sci. U.S.A.">
        <title>Fine-scale variation in meiotic recombination in Mimulus inferred from population shotgun sequencing.</title>
        <authorList>
            <person name="Hellsten U."/>
            <person name="Wright K.M."/>
            <person name="Jenkins J."/>
            <person name="Shu S."/>
            <person name="Yuan Y."/>
            <person name="Wessler S.R."/>
            <person name="Schmutz J."/>
            <person name="Willis J.H."/>
            <person name="Rokhsar D.S."/>
        </authorList>
    </citation>
    <scope>NUCLEOTIDE SEQUENCE [LARGE SCALE GENOMIC DNA]</scope>
    <source>
        <strain evidence="3">cv. DUN x IM62</strain>
    </source>
</reference>
<keyword evidence="3" id="KW-1185">Reference proteome</keyword>
<dbReference type="EMBL" id="KI630443">
    <property type="protein sequence ID" value="EYU39830.1"/>
    <property type="molecule type" value="Genomic_DNA"/>
</dbReference>
<proteinExistence type="predicted"/>
<name>A0A022RLK7_ERYGU</name>
<keyword evidence="1" id="KW-0472">Membrane</keyword>
<keyword evidence="1" id="KW-1133">Transmembrane helix</keyword>
<sequence length="120" mass="12508">MAIQQTKTTRNNSPPKIGVGEIKIEKRKQNAIPYIGLEPSSLGSSGSMDTITLPTICPASASEENGGGGWCWLFCMARETTGGHFISHTCRSALLVSKWILSLVEVAAAAAAAGAAFLAS</sequence>
<feature type="transmembrane region" description="Helical" evidence="1">
    <location>
        <begin position="99"/>
        <end position="119"/>
    </location>
</feature>